<proteinExistence type="predicted"/>
<feature type="domain" description="Peptidase C51" evidence="1">
    <location>
        <begin position="201"/>
        <end position="325"/>
    </location>
</feature>
<dbReference type="EMBL" id="SPPD01000004">
    <property type="protein sequence ID" value="TFU98285.1"/>
    <property type="molecule type" value="Genomic_DNA"/>
</dbReference>
<dbReference type="InterPro" id="IPR007921">
    <property type="entry name" value="CHAP_dom"/>
</dbReference>
<dbReference type="Pfam" id="PF05257">
    <property type="entry name" value="CHAP"/>
    <property type="match status" value="1"/>
</dbReference>
<dbReference type="Gene3D" id="3.90.1720.10">
    <property type="entry name" value="endopeptidase domain like (from Nostoc punctiforme)"/>
    <property type="match status" value="1"/>
</dbReference>
<protein>
    <submittedName>
        <fullName evidence="2">CHAP domain-containing protein</fullName>
    </submittedName>
</protein>
<evidence type="ECO:0000259" key="1">
    <source>
        <dbReference type="PROSITE" id="PS50911"/>
    </source>
</evidence>
<dbReference type="SUPFAM" id="SSF54001">
    <property type="entry name" value="Cysteine proteinases"/>
    <property type="match status" value="1"/>
</dbReference>
<dbReference type="AlphaFoldDB" id="A0A4Y9JEL1"/>
<sequence length="327" mass="35902">MILGTSITTNSSSESALKKVDGVTYVAHWTNDSAYTHHFLHQRYGITIEQVEGFIRSQGYDPVGRASGQAFLEAQEKSGIDVRVLVAFAQMESAYGTAGVAKQFPEANIWGYGCFDSDPNQGRDWGPERAFKNFREYQIEKLGNYNLEIMDERANQYALGVLPAGKGVYYTDTSGTGKARASVMEAFDKYIDEHGGTPEAPTPDLSNISHLPITYDPNNTYPWGQCTWGVKTLAPWVGNYWGNAGQWLYSAQSAGFSTGSTPRVGAVAVWNNTYWGHVAVVTAINGNQIQVMEANYAGDGYNADPRGIGNYRGWFVPTGVTGYIYPK</sequence>
<name>A0A4Y9JEL1_9STRE</name>
<evidence type="ECO:0000313" key="2">
    <source>
        <dbReference type="EMBL" id="TFU98285.1"/>
    </source>
</evidence>
<reference evidence="2 3" key="1">
    <citation type="submission" date="2019-03" db="EMBL/GenBank/DDBJ databases">
        <title>Diversity of the mouse oral microbiome.</title>
        <authorList>
            <person name="Joseph S."/>
            <person name="Aduse-Opoku J."/>
            <person name="Curtis M."/>
            <person name="Wade W."/>
            <person name="Hashim A."/>
        </authorList>
    </citation>
    <scope>NUCLEOTIDE SEQUENCE [LARGE SCALE GENOMIC DNA]</scope>
    <source>
        <strain evidence="2 3">WM131</strain>
    </source>
</reference>
<dbReference type="PROSITE" id="PS50911">
    <property type="entry name" value="CHAP"/>
    <property type="match status" value="1"/>
</dbReference>
<dbReference type="OrthoDB" id="977752at2"/>
<dbReference type="InterPro" id="IPR038765">
    <property type="entry name" value="Papain-like_cys_pep_sf"/>
</dbReference>
<dbReference type="PRINTS" id="PR01852">
    <property type="entry name" value="SIBAPROTEIN"/>
</dbReference>
<evidence type="ECO:0000313" key="3">
    <source>
        <dbReference type="Proteomes" id="UP000297253"/>
    </source>
</evidence>
<organism evidence="2 3">
    <name type="scientific">Streptococcus cuniculi</name>
    <dbReference type="NCBI Taxonomy" id="1432788"/>
    <lineage>
        <taxon>Bacteria</taxon>
        <taxon>Bacillati</taxon>
        <taxon>Bacillota</taxon>
        <taxon>Bacilli</taxon>
        <taxon>Lactobacillales</taxon>
        <taxon>Streptococcaceae</taxon>
        <taxon>Streptococcus</taxon>
    </lineage>
</organism>
<dbReference type="Proteomes" id="UP000297253">
    <property type="component" value="Unassembled WGS sequence"/>
</dbReference>
<comment type="caution">
    <text evidence="2">The sequence shown here is derived from an EMBL/GenBank/DDBJ whole genome shotgun (WGS) entry which is preliminary data.</text>
</comment>
<dbReference type="InterPro" id="IPR009148">
    <property type="entry name" value="PcsB-like"/>
</dbReference>
<dbReference type="Gene3D" id="1.10.530.10">
    <property type="match status" value="1"/>
</dbReference>
<gene>
    <name evidence="2" type="ORF">E4T82_03995</name>
</gene>
<accession>A0A4Y9JEL1</accession>